<dbReference type="EMBL" id="JAMTCK010000033">
    <property type="protein sequence ID" value="MCP2170415.1"/>
    <property type="molecule type" value="Genomic_DNA"/>
</dbReference>
<dbReference type="InterPro" id="IPR049900">
    <property type="entry name" value="PKS_mFAS_DH"/>
</dbReference>
<dbReference type="InterPro" id="IPR055123">
    <property type="entry name" value="SpnB-like_Rossmann"/>
</dbReference>
<dbReference type="Gene3D" id="1.10.1200.10">
    <property type="entry name" value="ACP-like"/>
    <property type="match status" value="1"/>
</dbReference>
<dbReference type="InterPro" id="IPR020807">
    <property type="entry name" value="PKS_DH"/>
</dbReference>
<dbReference type="Pfam" id="PF14765">
    <property type="entry name" value="PS-DH"/>
    <property type="match status" value="1"/>
</dbReference>
<dbReference type="InterPro" id="IPR029058">
    <property type="entry name" value="AB_hydrolase_fold"/>
</dbReference>
<dbReference type="Proteomes" id="UP001206128">
    <property type="component" value="Unassembled WGS sequence"/>
</dbReference>
<feature type="domain" description="PKS/mFAS DH" evidence="7">
    <location>
        <begin position="46"/>
        <end position="314"/>
    </location>
</feature>
<dbReference type="Pfam" id="PF21089">
    <property type="entry name" value="PKS_DH_N"/>
    <property type="match status" value="1"/>
</dbReference>
<organism evidence="8 9">
    <name type="scientific">Goodfellowiella coeruleoviolacea</name>
    <dbReference type="NCBI Taxonomy" id="334858"/>
    <lineage>
        <taxon>Bacteria</taxon>
        <taxon>Bacillati</taxon>
        <taxon>Actinomycetota</taxon>
        <taxon>Actinomycetes</taxon>
        <taxon>Pseudonocardiales</taxon>
        <taxon>Pseudonocardiaceae</taxon>
        <taxon>Goodfellowiella</taxon>
    </lineage>
</organism>
<dbReference type="InterPro" id="IPR020802">
    <property type="entry name" value="TesA-like"/>
</dbReference>
<keyword evidence="4" id="KW-0677">Repeat</keyword>
<dbReference type="Gene3D" id="3.40.50.720">
    <property type="entry name" value="NAD(P)-binding Rossmann-like Domain"/>
    <property type="match status" value="1"/>
</dbReference>
<dbReference type="SUPFAM" id="SSF53474">
    <property type="entry name" value="alpha/beta-Hydrolases"/>
    <property type="match status" value="1"/>
</dbReference>
<dbReference type="GO" id="GO:0006633">
    <property type="term" value="P:fatty acid biosynthetic process"/>
    <property type="evidence" value="ECO:0007669"/>
    <property type="project" value="TreeGrafter"/>
</dbReference>
<evidence type="ECO:0000259" key="7">
    <source>
        <dbReference type="PROSITE" id="PS52019"/>
    </source>
</evidence>
<dbReference type="SMART" id="SM00824">
    <property type="entry name" value="PKS_TE"/>
    <property type="match status" value="1"/>
</dbReference>
<dbReference type="InterPro" id="IPR006162">
    <property type="entry name" value="Ppantetheine_attach_site"/>
</dbReference>
<feature type="region of interest" description="C-terminal hotdog fold" evidence="5">
    <location>
        <begin position="182"/>
        <end position="314"/>
    </location>
</feature>
<dbReference type="Gene3D" id="3.10.129.110">
    <property type="entry name" value="Polyketide synthase dehydratase"/>
    <property type="match status" value="1"/>
</dbReference>
<keyword evidence="1" id="KW-0596">Phosphopantetheine</keyword>
<dbReference type="FunFam" id="1.10.1200.10:FF:000007">
    <property type="entry name" value="Probable polyketide synthase pks17"/>
    <property type="match status" value="1"/>
</dbReference>
<dbReference type="InterPro" id="IPR050091">
    <property type="entry name" value="PKS_NRPS_Biosynth_Enz"/>
</dbReference>
<dbReference type="GO" id="GO:0031177">
    <property type="term" value="F:phosphopantetheine binding"/>
    <property type="evidence" value="ECO:0007669"/>
    <property type="project" value="InterPro"/>
</dbReference>
<dbReference type="InterPro" id="IPR049551">
    <property type="entry name" value="PKS_DH_C"/>
</dbReference>
<evidence type="ECO:0000256" key="5">
    <source>
        <dbReference type="PROSITE-ProRule" id="PRU01363"/>
    </source>
</evidence>
<evidence type="ECO:0000256" key="1">
    <source>
        <dbReference type="ARBA" id="ARBA00022450"/>
    </source>
</evidence>
<keyword evidence="9" id="KW-1185">Reference proteome</keyword>
<feature type="region of interest" description="N-terminal hotdog fold" evidence="5">
    <location>
        <begin position="46"/>
        <end position="170"/>
    </location>
</feature>
<dbReference type="InterPro" id="IPR042104">
    <property type="entry name" value="PKS_dehydratase_sf"/>
</dbReference>
<dbReference type="AlphaFoldDB" id="A0AAE3GMM8"/>
<dbReference type="SMART" id="SM00823">
    <property type="entry name" value="PKS_PP"/>
    <property type="match status" value="1"/>
</dbReference>
<dbReference type="SMART" id="SM00826">
    <property type="entry name" value="PKS_DH"/>
    <property type="match status" value="1"/>
</dbReference>
<feature type="active site" description="Proton acceptor; for dehydratase activity" evidence="5">
    <location>
        <position position="78"/>
    </location>
</feature>
<evidence type="ECO:0000256" key="2">
    <source>
        <dbReference type="ARBA" id="ARBA00022553"/>
    </source>
</evidence>
<sequence>TTSRSRSRSRVDDLPTYPFQHHHYWLRPSAHGSASSNSAGLRVTGHPLLTAELSLPDSGGLLLTGQLSRDSPRWLADHQVHGMVLFPATGFVELALHVAARTGCDLIEELTLHEPLVISDRCVTIQVTVTDPDKSGCRRMSVYSRSEAPDLENLWTQHAVGTLLMSGSRTPATAGDWPPAGAVPVALNEFYEQLKRNDLAYGPSFRGLRRVWRQGDEVFAEIDLPGDDGEQFGVHPALLDAALHPMNFLPGENLSGLPFAFTDVQLFATGATHVRVRLATERGGVTADLWDAAGQPVMSVGSLTMRQALPQSSTVVRRAAGSMFRVSWEPVTVAEPATGLAVVGIDRRNVADRLAGLGVVCSPYLDPASLSESLAAGTPVPRLVLFSSAVAPGSGLAETVHAASHYTLASIKAWLADDRLVNSTLVLLTHGATTVAGEPVVDLPGAAVWGLVRVAQSENPGRFVLVDLDDDDASYRVLPAVLASNETEIAIRNGEPYAPELVASTDESPTTLGSGGTVLLTGAAGALGQLVARHLVSAHGVRRLVLASRRDVETRELTALGAHVAAVRCDVADRRAVERMLADIPAEHPLTAVIHLAGVLDDGVLPAMTPERVDAVLQPKVDGAWHLHELTSNMDLAAFVMFSSASGILGAPGQANYAAANTFLDGLARHRQALGLPALSIAWGPWDTADGMAAGLSTNARRRFDQAGAVPFTADQGLSLFDAALGTSDEAVLVVMRLARTRPAPRRAARATVGTRIAQLSEADRLAVLRELVKASTAAVLGHQGPDAIGSDSAFGELGFDSLTSMELRNRLNEETGLRLSATAIFDYPTVSALSQLLTEELRQAQDESRKPRTEREAGPLGDIVEVYRQANAQGQPEVGNKILELASRLRPAFNAGDDVNVAELVRLSSGSRRAAMICFASMSVWSSPQEYVRFAEQSHGIRDVWFAPYPGFVPGEPVPATIDALVGHLATLVQERTQGAPVILAGRSSGGMIAYAIAEHLERQGTPVQAVVLLDTYLPTSEQVRYVLPVMQERVLDNERKFGQMTTTRLTAMAAYFSLFRNWGPTGIRTPTLLVRASEPVPGWADGEHSGAEWRTSWPAEHEVIDVPGNHNSMVEGRAEVSVTAAAIEEWLAAHVRPFGST</sequence>
<dbReference type="InterPro" id="IPR009081">
    <property type="entry name" value="PP-bd_ACP"/>
</dbReference>
<dbReference type="InterPro" id="IPR057326">
    <property type="entry name" value="KR_dom"/>
</dbReference>
<dbReference type="InterPro" id="IPR013968">
    <property type="entry name" value="PKS_KR"/>
</dbReference>
<evidence type="ECO:0000256" key="3">
    <source>
        <dbReference type="ARBA" id="ARBA00022679"/>
    </source>
</evidence>
<dbReference type="PROSITE" id="PS00012">
    <property type="entry name" value="PHOSPHOPANTETHEINE"/>
    <property type="match status" value="1"/>
</dbReference>
<dbReference type="InterPro" id="IPR049552">
    <property type="entry name" value="PKS_DH_N"/>
</dbReference>
<dbReference type="SUPFAM" id="SSF51735">
    <property type="entry name" value="NAD(P)-binding Rossmann-fold domains"/>
    <property type="match status" value="2"/>
</dbReference>
<dbReference type="PANTHER" id="PTHR43775:SF51">
    <property type="entry name" value="INACTIVE PHENOLPHTHIOCEROL SYNTHESIS POLYKETIDE SYNTHASE TYPE I PKS1-RELATED"/>
    <property type="match status" value="1"/>
</dbReference>
<dbReference type="Pfam" id="PF08659">
    <property type="entry name" value="KR"/>
    <property type="match status" value="1"/>
</dbReference>
<keyword evidence="3" id="KW-0808">Transferase</keyword>
<feature type="domain" description="Carrier" evidence="6">
    <location>
        <begin position="767"/>
        <end position="842"/>
    </location>
</feature>
<evidence type="ECO:0000256" key="4">
    <source>
        <dbReference type="ARBA" id="ARBA00022737"/>
    </source>
</evidence>
<protein>
    <submittedName>
        <fullName evidence="8">Phosphopantetheine attachment site</fullName>
    </submittedName>
</protein>
<reference evidence="8" key="1">
    <citation type="submission" date="2022-06" db="EMBL/GenBank/DDBJ databases">
        <title>Genomic Encyclopedia of Archaeal and Bacterial Type Strains, Phase II (KMG-II): from individual species to whole genera.</title>
        <authorList>
            <person name="Goeker M."/>
        </authorList>
    </citation>
    <scope>NUCLEOTIDE SEQUENCE</scope>
    <source>
        <strain evidence="8">DSM 43935</strain>
    </source>
</reference>
<evidence type="ECO:0000259" key="6">
    <source>
        <dbReference type="PROSITE" id="PS50075"/>
    </source>
</evidence>
<dbReference type="InterPro" id="IPR020806">
    <property type="entry name" value="PKS_PP-bd"/>
</dbReference>
<evidence type="ECO:0000313" key="9">
    <source>
        <dbReference type="Proteomes" id="UP001206128"/>
    </source>
</evidence>
<name>A0AAE3GMM8_9PSEU</name>
<accession>A0AAE3GMM8</accession>
<dbReference type="CDD" id="cd08956">
    <property type="entry name" value="KR_3_FAS_SDR_x"/>
    <property type="match status" value="1"/>
</dbReference>
<dbReference type="GO" id="GO:0004312">
    <property type="term" value="F:fatty acid synthase activity"/>
    <property type="evidence" value="ECO:0007669"/>
    <property type="project" value="TreeGrafter"/>
</dbReference>
<dbReference type="Pfam" id="PF00550">
    <property type="entry name" value="PP-binding"/>
    <property type="match status" value="1"/>
</dbReference>
<feature type="active site" description="Proton donor; for dehydratase activity" evidence="5">
    <location>
        <position position="240"/>
    </location>
</feature>
<dbReference type="PROSITE" id="PS52019">
    <property type="entry name" value="PKS_MFAS_DH"/>
    <property type="match status" value="1"/>
</dbReference>
<evidence type="ECO:0000313" key="8">
    <source>
        <dbReference type="EMBL" id="MCP2170415.1"/>
    </source>
</evidence>
<dbReference type="InterPro" id="IPR001031">
    <property type="entry name" value="Thioesterase"/>
</dbReference>
<dbReference type="InterPro" id="IPR036291">
    <property type="entry name" value="NAD(P)-bd_dom_sf"/>
</dbReference>
<proteinExistence type="predicted"/>
<feature type="non-terminal residue" evidence="8">
    <location>
        <position position="1"/>
    </location>
</feature>
<keyword evidence="2" id="KW-0597">Phosphoprotein</keyword>
<dbReference type="Gene3D" id="3.40.50.1820">
    <property type="entry name" value="alpha/beta hydrolase"/>
    <property type="match status" value="1"/>
</dbReference>
<dbReference type="PROSITE" id="PS50075">
    <property type="entry name" value="CARRIER"/>
    <property type="match status" value="1"/>
</dbReference>
<dbReference type="PANTHER" id="PTHR43775">
    <property type="entry name" value="FATTY ACID SYNTHASE"/>
    <property type="match status" value="1"/>
</dbReference>
<dbReference type="InterPro" id="IPR036736">
    <property type="entry name" value="ACP-like_sf"/>
</dbReference>
<dbReference type="SMART" id="SM00822">
    <property type="entry name" value="PKS_KR"/>
    <property type="match status" value="1"/>
</dbReference>
<dbReference type="Pfam" id="PF00975">
    <property type="entry name" value="Thioesterase"/>
    <property type="match status" value="1"/>
</dbReference>
<dbReference type="Pfam" id="PF22953">
    <property type="entry name" value="SpnB_Rossmann"/>
    <property type="match status" value="1"/>
</dbReference>
<comment type="caution">
    <text evidence="8">The sequence shown here is derived from an EMBL/GenBank/DDBJ whole genome shotgun (WGS) entry which is preliminary data.</text>
</comment>
<dbReference type="SMART" id="SM01294">
    <property type="entry name" value="PKS_PP_betabranch"/>
    <property type="match status" value="1"/>
</dbReference>
<gene>
    <name evidence="8" type="ORF">LX83_007306</name>
</gene>